<protein>
    <submittedName>
        <fullName evidence="1">Uncharacterized protein</fullName>
    </submittedName>
</protein>
<evidence type="ECO:0000313" key="1">
    <source>
        <dbReference type="EMBL" id="GAH41602.1"/>
    </source>
</evidence>
<comment type="caution">
    <text evidence="1">The sequence shown here is derived from an EMBL/GenBank/DDBJ whole genome shotgun (WGS) entry which is preliminary data.</text>
</comment>
<organism evidence="1">
    <name type="scientific">marine sediment metagenome</name>
    <dbReference type="NCBI Taxonomy" id="412755"/>
    <lineage>
        <taxon>unclassified sequences</taxon>
        <taxon>metagenomes</taxon>
        <taxon>ecological metagenomes</taxon>
    </lineage>
</organism>
<accession>X1F9G6</accession>
<feature type="non-terminal residue" evidence="1">
    <location>
        <position position="1"/>
    </location>
</feature>
<dbReference type="EMBL" id="BARU01008464">
    <property type="protein sequence ID" value="GAH41602.1"/>
    <property type="molecule type" value="Genomic_DNA"/>
</dbReference>
<sequence>IFNVTVDSIFIEYLLNGTYIPLVNFTESIYEIGAGSSIQFTISMEDLESILGVSDIVVNDILIIIVRTKEGAEDTHEETVGS</sequence>
<proteinExistence type="predicted"/>
<name>X1F9G6_9ZZZZ</name>
<dbReference type="AlphaFoldDB" id="X1F9G6"/>
<reference evidence="1" key="1">
    <citation type="journal article" date="2014" name="Front. Microbiol.">
        <title>High frequency of phylogenetically diverse reductive dehalogenase-homologous genes in deep subseafloor sedimentary metagenomes.</title>
        <authorList>
            <person name="Kawai M."/>
            <person name="Futagami T."/>
            <person name="Toyoda A."/>
            <person name="Takaki Y."/>
            <person name="Nishi S."/>
            <person name="Hori S."/>
            <person name="Arai W."/>
            <person name="Tsubouchi T."/>
            <person name="Morono Y."/>
            <person name="Uchiyama I."/>
            <person name="Ito T."/>
            <person name="Fujiyama A."/>
            <person name="Inagaki F."/>
            <person name="Takami H."/>
        </authorList>
    </citation>
    <scope>NUCLEOTIDE SEQUENCE</scope>
    <source>
        <strain evidence="1">Expedition CK06-06</strain>
    </source>
</reference>
<gene>
    <name evidence="1" type="ORF">S03H2_16557</name>
</gene>